<keyword evidence="3 9" id="KW-0812">Transmembrane</keyword>
<feature type="transmembrane region" description="Helical" evidence="9">
    <location>
        <begin position="282"/>
        <end position="300"/>
    </location>
</feature>
<dbReference type="GO" id="GO:0005549">
    <property type="term" value="F:odorant binding"/>
    <property type="evidence" value="ECO:0007669"/>
    <property type="project" value="InterPro"/>
</dbReference>
<comment type="subcellular location">
    <subcellularLocation>
        <location evidence="9">Cell membrane</location>
        <topology evidence="9">Multi-pass membrane protein</topology>
    </subcellularLocation>
    <subcellularLocation>
        <location evidence="1">Membrane</location>
        <topology evidence="1">Multi-pass membrane protein</topology>
    </subcellularLocation>
</comment>
<accession>A0A0P1J430</accession>
<evidence type="ECO:0000313" key="10">
    <source>
        <dbReference type="EMBL" id="CUQ99413.1"/>
    </source>
</evidence>
<evidence type="ECO:0000256" key="7">
    <source>
        <dbReference type="ARBA" id="ARBA00023170"/>
    </source>
</evidence>
<evidence type="ECO:0000256" key="5">
    <source>
        <dbReference type="ARBA" id="ARBA00022989"/>
    </source>
</evidence>
<feature type="transmembrane region" description="Helical" evidence="9">
    <location>
        <begin position="306"/>
        <end position="329"/>
    </location>
</feature>
<evidence type="ECO:0000256" key="2">
    <source>
        <dbReference type="ARBA" id="ARBA00022606"/>
    </source>
</evidence>
<keyword evidence="7 9" id="KW-0675">Receptor</keyword>
<reference evidence="11" key="2">
    <citation type="journal article" date="2016" name="Insect Biochem. Mol. Biol.">
        <title>Multifaceted biological insights from a draft genome sequence of the tobacco hornworm moth, Manduca sexta.</title>
        <authorList>
            <person name="Kanost M.R."/>
            <person name="Arrese E.L."/>
            <person name="Cao X."/>
            <person name="Chen Y.R."/>
            <person name="Chellapilla S."/>
            <person name="Goldsmith M.R."/>
            <person name="Grosse-Wilde E."/>
            <person name="Heckel D.G."/>
            <person name="Herndon N."/>
            <person name="Jiang H."/>
            <person name="Papanicolaou A."/>
            <person name="Qu J."/>
            <person name="Soulages J.L."/>
            <person name="Vogel H."/>
            <person name="Walters J."/>
            <person name="Waterhouse R.M."/>
            <person name="Ahn S.J."/>
            <person name="Almeida F.C."/>
            <person name="An C."/>
            <person name="Aqrawi P."/>
            <person name="Bretschneider A."/>
            <person name="Bryant W.B."/>
            <person name="Bucks S."/>
            <person name="Chao H."/>
            <person name="Chevignon G."/>
            <person name="Christen J.M."/>
            <person name="Clarke D.F."/>
            <person name="Dittmer N.T."/>
            <person name="Ferguson L.C.F."/>
            <person name="Garavelou S."/>
            <person name="Gordon K.H.J."/>
            <person name="Gunaratna R.T."/>
            <person name="Han Y."/>
            <person name="Hauser F."/>
            <person name="He Y."/>
            <person name="Heidel-Fischer H."/>
            <person name="Hirsh A."/>
            <person name="Hu Y."/>
            <person name="Jiang H."/>
            <person name="Kalra D."/>
            <person name="Klinner C."/>
            <person name="Konig C."/>
            <person name="Kovar C."/>
            <person name="Kroll A.R."/>
            <person name="Kuwar S.S."/>
            <person name="Lee S.L."/>
            <person name="Lehman R."/>
            <person name="Li K."/>
            <person name="Li Z."/>
            <person name="Liang H."/>
            <person name="Lovelace S."/>
            <person name="Lu Z."/>
            <person name="Mansfield J.H."/>
            <person name="McCulloch K.J."/>
            <person name="Mathew T."/>
            <person name="Morton B."/>
            <person name="Muzny D.M."/>
            <person name="Neunemann D."/>
            <person name="Ongeri F."/>
            <person name="Pauchet Y."/>
            <person name="Pu L.L."/>
            <person name="Pyrousis I."/>
            <person name="Rao X.J."/>
            <person name="Redding A."/>
            <person name="Roesel C."/>
            <person name="Sanchez-Gracia A."/>
            <person name="Schaack S."/>
            <person name="Shukla A."/>
            <person name="Tetreau G."/>
            <person name="Wang Y."/>
            <person name="Xiong G.H."/>
            <person name="Traut W."/>
            <person name="Walsh T.K."/>
            <person name="Worley K.C."/>
            <person name="Wu D."/>
            <person name="Wu W."/>
            <person name="Wu Y.Q."/>
            <person name="Zhang X."/>
            <person name="Zou Z."/>
            <person name="Zucker H."/>
            <person name="Briscoe A.D."/>
            <person name="Burmester T."/>
            <person name="Clem R.J."/>
            <person name="Feyereisen R."/>
            <person name="Grimmelikhuijzen C.J.P."/>
            <person name="Hamodrakas S.J."/>
            <person name="Hansson B.S."/>
            <person name="Huguet E."/>
            <person name="Jermiin L.S."/>
            <person name="Lan Q."/>
            <person name="Lehman H.K."/>
            <person name="Lorenzen M."/>
            <person name="Merzendorfer H."/>
            <person name="Michalopoulos I."/>
            <person name="Morton D.B."/>
            <person name="Muthukrishnan S."/>
            <person name="Oakeshott J.G."/>
            <person name="Palmer W."/>
            <person name="Park Y."/>
            <person name="Passarelli A.L."/>
            <person name="Rozas J."/>
            <person name="Schwartz L.M."/>
            <person name="Smith W."/>
            <person name="Southgate A."/>
            <person name="Vilcinskas A."/>
            <person name="Vogt R."/>
            <person name="Wang P."/>
            <person name="Werren J."/>
            <person name="Yu X.Q."/>
            <person name="Zhou J.J."/>
            <person name="Brown S.J."/>
            <person name="Scherer S.E."/>
            <person name="Richards S."/>
            <person name="Blissard G.W."/>
        </authorList>
    </citation>
    <scope>NUCLEOTIDE SEQUENCE</scope>
</reference>
<dbReference type="GO" id="GO:0004984">
    <property type="term" value="F:olfactory receptor activity"/>
    <property type="evidence" value="ECO:0007669"/>
    <property type="project" value="InterPro"/>
</dbReference>
<feature type="transmembrane region" description="Helical" evidence="9">
    <location>
        <begin position="132"/>
        <end position="154"/>
    </location>
</feature>
<keyword evidence="8 9" id="KW-0807">Transducer</keyword>
<comment type="similarity">
    <text evidence="9">Belongs to the insect chemoreceptor superfamily. Heteromeric odorant receptor channel (TC 1.A.69) family.</text>
</comment>
<feature type="transmembrane region" description="Helical" evidence="9">
    <location>
        <begin position="73"/>
        <end position="95"/>
    </location>
</feature>
<dbReference type="PANTHER" id="PTHR21137">
    <property type="entry name" value="ODORANT RECEPTOR"/>
    <property type="match status" value="1"/>
</dbReference>
<proteinExistence type="evidence at transcript level"/>
<keyword evidence="2 9" id="KW-0716">Sensory transduction</keyword>
<dbReference type="Proteomes" id="UP000791440">
    <property type="component" value="Unassembled WGS sequence"/>
</dbReference>
<evidence type="ECO:0000256" key="3">
    <source>
        <dbReference type="ARBA" id="ARBA00022692"/>
    </source>
</evidence>
<sequence>MAETLLDKLLSKINILFRCSGTNIAIGKAAPTNTKRNRCVYVINLILLNTDVLGSTCWFISGLKSGKSFTELTYIAPCIILSILSDMKSMSIIIYEKKVYQLMENLRMMEAHERIRENTAERGKIIEKGVNFLNLVINVLYVLNIILLVCFAFHPLVVMMLNYKKTNEIELLLPFPIVYPFDAYNIKVWPVIYLRQIWSEIVAVFNICAADFAFYNFCSYITIQFRLLQYDIEHVITGTQKSIYNDEMRSGRIRNKLVEIIKRHQELITCVNLLENIYSVSMLYNFISSSVIICLTGFNVTENKDMILVITFFTFLFMGLLQILFLSFFGDMLMDASIEVSNAVYNSKWYLVPPKTRKTLLLILTRAQKPCKLTAYGFADVSLKAFMKVLSTSWSYFALLKTVYSTE</sequence>
<keyword evidence="5 9" id="KW-1133">Transmembrane helix</keyword>
<evidence type="ECO:0000256" key="1">
    <source>
        <dbReference type="ARBA" id="ARBA00004141"/>
    </source>
</evidence>
<gene>
    <name evidence="10" type="primary">OR-33</name>
    <name evidence="11" type="ORF">O3G_MSEX002855</name>
</gene>
<evidence type="ECO:0000256" key="4">
    <source>
        <dbReference type="ARBA" id="ARBA00022725"/>
    </source>
</evidence>
<evidence type="ECO:0000313" key="12">
    <source>
        <dbReference type="Proteomes" id="UP000791440"/>
    </source>
</evidence>
<dbReference type="EMBL" id="JH668302">
    <property type="protein sequence ID" value="KAG6443514.1"/>
    <property type="molecule type" value="Genomic_DNA"/>
</dbReference>
<organism evidence="10">
    <name type="scientific">Manduca sexta</name>
    <name type="common">Tobacco hawkmoth</name>
    <name type="synonym">Tobacco hornworm</name>
    <dbReference type="NCBI Taxonomy" id="7130"/>
    <lineage>
        <taxon>Eukaryota</taxon>
        <taxon>Metazoa</taxon>
        <taxon>Ecdysozoa</taxon>
        <taxon>Arthropoda</taxon>
        <taxon>Hexapoda</taxon>
        <taxon>Insecta</taxon>
        <taxon>Pterygota</taxon>
        <taxon>Neoptera</taxon>
        <taxon>Endopterygota</taxon>
        <taxon>Lepidoptera</taxon>
        <taxon>Glossata</taxon>
        <taxon>Ditrysia</taxon>
        <taxon>Bombycoidea</taxon>
        <taxon>Sphingidae</taxon>
        <taxon>Sphinginae</taxon>
        <taxon>Sphingini</taxon>
        <taxon>Manduca</taxon>
    </lineage>
</organism>
<dbReference type="AlphaFoldDB" id="A0A0P1J430"/>
<evidence type="ECO:0000256" key="6">
    <source>
        <dbReference type="ARBA" id="ARBA00023136"/>
    </source>
</evidence>
<dbReference type="InterPro" id="IPR004117">
    <property type="entry name" value="7tm6_olfct_rcpt"/>
</dbReference>
<dbReference type="GO" id="GO:0007165">
    <property type="term" value="P:signal transduction"/>
    <property type="evidence" value="ECO:0007669"/>
    <property type="project" value="UniProtKB-KW"/>
</dbReference>
<dbReference type="Pfam" id="PF02949">
    <property type="entry name" value="7tm_6"/>
    <property type="match status" value="1"/>
</dbReference>
<reference evidence="10" key="1">
    <citation type="submission" date="2015-08" db="EMBL/GenBank/DDBJ databases">
        <title>A reference gene set for chemosensory receptor genes of Manduca sexta.</title>
        <authorList>
            <person name="Koenig C."/>
            <person name="Hirsh A."/>
            <person name="Bucks S."/>
            <person name="Klinner C."/>
            <person name="Vogel H."/>
            <person name="Shukla A."/>
            <person name="Mansfield J.H."/>
            <person name="Morton B."/>
            <person name="Hansson B.S."/>
            <person name="Grosse-Wilde E."/>
        </authorList>
    </citation>
    <scope>NUCLEOTIDE SEQUENCE</scope>
</reference>
<evidence type="ECO:0000256" key="8">
    <source>
        <dbReference type="ARBA" id="ARBA00023224"/>
    </source>
</evidence>
<feature type="transmembrane region" description="Helical" evidence="9">
    <location>
        <begin position="39"/>
        <end position="61"/>
    </location>
</feature>
<evidence type="ECO:0000313" key="11">
    <source>
        <dbReference type="EMBL" id="KAG6443514.1"/>
    </source>
</evidence>
<feature type="transmembrane region" description="Helical" evidence="9">
    <location>
        <begin position="197"/>
        <end position="218"/>
    </location>
</feature>
<protein>
    <recommendedName>
        <fullName evidence="9">Odorant receptor</fullName>
    </recommendedName>
</protein>
<keyword evidence="6 9" id="KW-0472">Membrane</keyword>
<keyword evidence="4 9" id="KW-0552">Olfaction</keyword>
<dbReference type="GO" id="GO:0005886">
    <property type="term" value="C:plasma membrane"/>
    <property type="evidence" value="ECO:0007669"/>
    <property type="project" value="UniProtKB-SubCell"/>
</dbReference>
<dbReference type="PANTHER" id="PTHR21137:SF44">
    <property type="entry name" value="ODORANT RECEPTOR 13A-RELATED"/>
    <property type="match status" value="1"/>
</dbReference>
<name>A0A0P1J430_MANSE</name>
<reference evidence="11" key="3">
    <citation type="submission" date="2020-12" db="EMBL/GenBank/DDBJ databases">
        <authorList>
            <person name="Kanost M."/>
        </authorList>
    </citation>
    <scope>NUCLEOTIDE SEQUENCE</scope>
</reference>
<dbReference type="OrthoDB" id="8185860at2759"/>
<evidence type="ECO:0000256" key="9">
    <source>
        <dbReference type="RuleBase" id="RU351113"/>
    </source>
</evidence>
<comment type="caution">
    <text evidence="9">Lacks conserved residue(s) required for the propagation of feature annotation.</text>
</comment>
<keyword evidence="12" id="KW-1185">Reference proteome</keyword>
<dbReference type="EMBL" id="LN885124">
    <property type="protein sequence ID" value="CUQ99413.1"/>
    <property type="molecule type" value="mRNA"/>
</dbReference>